<dbReference type="Proteomes" id="UP000199320">
    <property type="component" value="Unassembled WGS sequence"/>
</dbReference>
<accession>A0A1I0HKD5</accession>
<protein>
    <submittedName>
        <fullName evidence="1">Uncharacterized protein</fullName>
    </submittedName>
</protein>
<evidence type="ECO:0000313" key="1">
    <source>
        <dbReference type="EMBL" id="SET84435.1"/>
    </source>
</evidence>
<reference evidence="2" key="1">
    <citation type="submission" date="2016-10" db="EMBL/GenBank/DDBJ databases">
        <authorList>
            <person name="Varghese N."/>
            <person name="Submissions S."/>
        </authorList>
    </citation>
    <scope>NUCLEOTIDE SEQUENCE [LARGE SCALE GENOMIC DNA]</scope>
    <source>
        <strain evidence="2">CDM_6</strain>
    </source>
</reference>
<sequence length="157" mass="18514">MVFVLFLVAVIVARCSSCTTLLTGWCVWVFVPLEASLKYLYLLLLCSELAMEKTVLELLNYELLAEMRTVLGADRGIYRFRRSANPQRHTWFTIERPFMRLLRNRSDGKSLSNYNKDTPKDVISDRMDVSREVLDKHYNKQSKDEQMKTRRRLLEDL</sequence>
<gene>
    <name evidence="1" type="ORF">SAMN04488694_11427</name>
</gene>
<name>A0A1I0HKD5_9EURY</name>
<dbReference type="AlphaFoldDB" id="A0A1I0HKD5"/>
<dbReference type="EMBL" id="FOIC01000014">
    <property type="protein sequence ID" value="SET84435.1"/>
    <property type="molecule type" value="Genomic_DNA"/>
</dbReference>
<proteinExistence type="predicted"/>
<keyword evidence="2" id="KW-1185">Reference proteome</keyword>
<organism evidence="1 2">
    <name type="scientific">Natrinema hispanicum</name>
    <dbReference type="NCBI Taxonomy" id="392421"/>
    <lineage>
        <taxon>Archaea</taxon>
        <taxon>Methanobacteriati</taxon>
        <taxon>Methanobacteriota</taxon>
        <taxon>Stenosarchaea group</taxon>
        <taxon>Halobacteria</taxon>
        <taxon>Halobacteriales</taxon>
        <taxon>Natrialbaceae</taxon>
        <taxon>Natrinema</taxon>
    </lineage>
</organism>
<evidence type="ECO:0000313" key="2">
    <source>
        <dbReference type="Proteomes" id="UP000199320"/>
    </source>
</evidence>
<dbReference type="STRING" id="392421.SAMN04488694_11427"/>